<reference evidence="6" key="1">
    <citation type="submission" date="2019-08" db="EMBL/GenBank/DDBJ databases">
        <title>Arthrobacter sp. nov., isolated from plateau pika and Tibetan wild ass.</title>
        <authorList>
            <person name="Ge Y."/>
        </authorList>
    </citation>
    <scope>NUCLEOTIDE SEQUENCE [LARGE SCALE GENOMIC DNA]</scope>
    <source>
        <strain evidence="6">HF-1365</strain>
    </source>
</reference>
<evidence type="ECO:0000256" key="3">
    <source>
        <dbReference type="ARBA" id="ARBA00023163"/>
    </source>
</evidence>
<evidence type="ECO:0000313" key="5">
    <source>
        <dbReference type="EMBL" id="MRX80296.1"/>
    </source>
</evidence>
<evidence type="ECO:0000256" key="2">
    <source>
        <dbReference type="ARBA" id="ARBA00023125"/>
    </source>
</evidence>
<dbReference type="Proteomes" id="UP000470010">
    <property type="component" value="Unassembled WGS sequence"/>
</dbReference>
<dbReference type="GO" id="GO:0003700">
    <property type="term" value="F:DNA-binding transcription factor activity"/>
    <property type="evidence" value="ECO:0007669"/>
    <property type="project" value="TreeGrafter"/>
</dbReference>
<organism evidence="5 6">
    <name type="scientific">Enorma shizhengliae</name>
    <dbReference type="NCBI Taxonomy" id="2606615"/>
    <lineage>
        <taxon>Bacteria</taxon>
        <taxon>Bacillati</taxon>
        <taxon>Actinomycetota</taxon>
        <taxon>Coriobacteriia</taxon>
        <taxon>Coriobacteriales</taxon>
        <taxon>Coriobacteriaceae</taxon>
        <taxon>Enorma</taxon>
    </lineage>
</organism>
<evidence type="ECO:0000259" key="4">
    <source>
        <dbReference type="PROSITE" id="PS50932"/>
    </source>
</evidence>
<feature type="domain" description="HTH lacI-type" evidence="4">
    <location>
        <begin position="7"/>
        <end position="61"/>
    </location>
</feature>
<evidence type="ECO:0000313" key="6">
    <source>
        <dbReference type="Proteomes" id="UP000470010"/>
    </source>
</evidence>
<keyword evidence="3" id="KW-0804">Transcription</keyword>
<dbReference type="InterPro" id="IPR010982">
    <property type="entry name" value="Lambda_DNA-bd_dom_sf"/>
</dbReference>
<dbReference type="AlphaFoldDB" id="A0A7K0GB53"/>
<dbReference type="InterPro" id="IPR028082">
    <property type="entry name" value="Peripla_BP_I"/>
</dbReference>
<sequence length="337" mass="36262">MGKHRSVSMMDVARHAGVSAQTVSRVANGSDAVRPEMRERVQRSMDALGYRPNSAARMLKRGRFGSIGLVMFRVAGTGNLATLEGLSKAALEHRYALTLTEMPRDRDQSLEEAARIMSNLPVDAAIINVNYRTPDFETFSPHPNLKTVIIAPAAQPNCTTVGIDQRAAAREVTEHLLGLGHRTVHFISGPTASIPNRLRCRGWMETLADHGAPCPKPTMGNGDWTADSGYIAGQQLALDPSCTAIYAANDALAYGAIEALRSAGKRVPEDVSVAGTDDSYDGVVPSNKLTSIRFDNHMKGRIAFQEALGADSIKEPHQVVVPAHLVVRGTTGPAPHR</sequence>
<comment type="caution">
    <text evidence="5">The sequence shown here is derived from an EMBL/GenBank/DDBJ whole genome shotgun (WGS) entry which is preliminary data.</text>
</comment>
<dbReference type="EMBL" id="VTFZ01000008">
    <property type="protein sequence ID" value="MRX80296.1"/>
    <property type="molecule type" value="Genomic_DNA"/>
</dbReference>
<dbReference type="CDD" id="cd01392">
    <property type="entry name" value="HTH_LacI"/>
    <property type="match status" value="1"/>
</dbReference>
<dbReference type="SMART" id="SM00354">
    <property type="entry name" value="HTH_LACI"/>
    <property type="match status" value="1"/>
</dbReference>
<dbReference type="CDD" id="cd01574">
    <property type="entry name" value="PBP1_LacI"/>
    <property type="match status" value="1"/>
</dbReference>
<dbReference type="PANTHER" id="PTHR30146">
    <property type="entry name" value="LACI-RELATED TRANSCRIPTIONAL REPRESSOR"/>
    <property type="match status" value="1"/>
</dbReference>
<dbReference type="InterPro" id="IPR000843">
    <property type="entry name" value="HTH_LacI"/>
</dbReference>
<dbReference type="SUPFAM" id="SSF47413">
    <property type="entry name" value="lambda repressor-like DNA-binding domains"/>
    <property type="match status" value="1"/>
</dbReference>
<dbReference type="SUPFAM" id="SSF53822">
    <property type="entry name" value="Periplasmic binding protein-like I"/>
    <property type="match status" value="1"/>
</dbReference>
<proteinExistence type="predicted"/>
<keyword evidence="2 5" id="KW-0238">DNA-binding</keyword>
<dbReference type="Gene3D" id="1.10.260.40">
    <property type="entry name" value="lambda repressor-like DNA-binding domains"/>
    <property type="match status" value="1"/>
</dbReference>
<name>A0A7K0GB53_9ACTN</name>
<dbReference type="Pfam" id="PF13377">
    <property type="entry name" value="Peripla_BP_3"/>
    <property type="match status" value="1"/>
</dbReference>
<dbReference type="PANTHER" id="PTHR30146:SF153">
    <property type="entry name" value="LACTOSE OPERON REPRESSOR"/>
    <property type="match status" value="1"/>
</dbReference>
<keyword evidence="6" id="KW-1185">Reference proteome</keyword>
<protein>
    <submittedName>
        <fullName evidence="5">LacI family DNA-binding transcriptional regulator</fullName>
    </submittedName>
</protein>
<dbReference type="Pfam" id="PF00356">
    <property type="entry name" value="LacI"/>
    <property type="match status" value="1"/>
</dbReference>
<gene>
    <name evidence="5" type="ORF">GJE22_06785</name>
</gene>
<evidence type="ECO:0000256" key="1">
    <source>
        <dbReference type="ARBA" id="ARBA00023015"/>
    </source>
</evidence>
<dbReference type="InterPro" id="IPR046335">
    <property type="entry name" value="LacI/GalR-like_sensor"/>
</dbReference>
<dbReference type="GO" id="GO:0000976">
    <property type="term" value="F:transcription cis-regulatory region binding"/>
    <property type="evidence" value="ECO:0007669"/>
    <property type="project" value="TreeGrafter"/>
</dbReference>
<dbReference type="Gene3D" id="3.40.50.2300">
    <property type="match status" value="2"/>
</dbReference>
<keyword evidence="1" id="KW-0805">Transcription regulation</keyword>
<accession>A0A7K0GB53</accession>
<dbReference type="PROSITE" id="PS50932">
    <property type="entry name" value="HTH_LACI_2"/>
    <property type="match status" value="1"/>
</dbReference>